<dbReference type="Gene3D" id="3.40.50.300">
    <property type="entry name" value="P-loop containing nucleotide triphosphate hydrolases"/>
    <property type="match status" value="1"/>
</dbReference>
<evidence type="ECO:0000256" key="2">
    <source>
        <dbReference type="ARBA" id="ARBA00022741"/>
    </source>
</evidence>
<dbReference type="RefSeq" id="WP_073537359.1">
    <property type="nucleotide sequence ID" value="NZ_CP018335.1"/>
</dbReference>
<keyword evidence="3" id="KW-0067">ATP-binding</keyword>
<dbReference type="GO" id="GO:0016887">
    <property type="term" value="F:ATP hydrolysis activity"/>
    <property type="evidence" value="ECO:0007669"/>
    <property type="project" value="InterPro"/>
</dbReference>
<sequence length="281" mass="31829">MDYALEINGISKEYDGFKLDNINLKLPTGFIMGLIGENGAGKSTMIKLILDLINGDSGTITILGHDNKKDMKLVKEHIGVVLDESCFPENLNPKDINVIMKNIYKTWKEDSFQSYIKYFDLPNNKIIKEYSRGMKMKLSIAVALSHDSKLLILDEATSGLDPIVRDEILDVFLEFIQDSDHSILMSSHIISDLEKVCDYITFLHKGKIIFSDIKDDLIESHGILKCSPSQFEAIDKSAVKGYRKNNFGVEALILRDKIHGKYTIDPPNIEDIMLYYTKEAI</sequence>
<organism evidence="5 6">
    <name type="scientific">Clostridium kluyveri</name>
    <dbReference type="NCBI Taxonomy" id="1534"/>
    <lineage>
        <taxon>Bacteria</taxon>
        <taxon>Bacillati</taxon>
        <taxon>Bacillota</taxon>
        <taxon>Clostridia</taxon>
        <taxon>Eubacteriales</taxon>
        <taxon>Clostridiaceae</taxon>
        <taxon>Clostridium</taxon>
    </lineage>
</organism>
<protein>
    <submittedName>
        <fullName evidence="5">ABC transporter</fullName>
    </submittedName>
</protein>
<keyword evidence="1" id="KW-0813">Transport</keyword>
<dbReference type="InterPro" id="IPR051782">
    <property type="entry name" value="ABC_Transporter_VariousFunc"/>
</dbReference>
<dbReference type="GO" id="GO:0005524">
    <property type="term" value="F:ATP binding"/>
    <property type="evidence" value="ECO:0007669"/>
    <property type="project" value="UniProtKB-KW"/>
</dbReference>
<evidence type="ECO:0000259" key="4">
    <source>
        <dbReference type="PROSITE" id="PS50893"/>
    </source>
</evidence>
<dbReference type="Pfam" id="PF00005">
    <property type="entry name" value="ABC_tran"/>
    <property type="match status" value="1"/>
</dbReference>
<dbReference type="InterPro" id="IPR003593">
    <property type="entry name" value="AAA+_ATPase"/>
</dbReference>
<dbReference type="Proteomes" id="UP000184604">
    <property type="component" value="Chromosome"/>
</dbReference>
<evidence type="ECO:0000256" key="3">
    <source>
        <dbReference type="ARBA" id="ARBA00022840"/>
    </source>
</evidence>
<dbReference type="PROSITE" id="PS50893">
    <property type="entry name" value="ABC_TRANSPORTER_2"/>
    <property type="match status" value="1"/>
</dbReference>
<dbReference type="CDD" id="cd03230">
    <property type="entry name" value="ABC_DR_subfamily_A"/>
    <property type="match status" value="1"/>
</dbReference>
<reference evidence="5 6" key="1">
    <citation type="submission" date="2016-12" db="EMBL/GenBank/DDBJ databases">
        <title>Complete genome sequence of Clostridium kluyveri JZZ isolated from the pit mud of a Chinese flavor liquor-making factory.</title>
        <authorList>
            <person name="Wang Y."/>
        </authorList>
    </citation>
    <scope>NUCLEOTIDE SEQUENCE [LARGE SCALE GENOMIC DNA]</scope>
    <source>
        <strain evidence="5 6">JZZ</strain>
    </source>
</reference>
<dbReference type="OrthoDB" id="9804819at2"/>
<proteinExistence type="predicted"/>
<evidence type="ECO:0000256" key="1">
    <source>
        <dbReference type="ARBA" id="ARBA00022448"/>
    </source>
</evidence>
<keyword evidence="2" id="KW-0547">Nucleotide-binding</keyword>
<dbReference type="SMART" id="SM00382">
    <property type="entry name" value="AAA"/>
    <property type="match status" value="1"/>
</dbReference>
<evidence type="ECO:0000313" key="6">
    <source>
        <dbReference type="Proteomes" id="UP000184604"/>
    </source>
</evidence>
<dbReference type="SUPFAM" id="SSF52540">
    <property type="entry name" value="P-loop containing nucleoside triphosphate hydrolases"/>
    <property type="match status" value="1"/>
</dbReference>
<feature type="domain" description="ABC transporter" evidence="4">
    <location>
        <begin position="5"/>
        <end position="230"/>
    </location>
</feature>
<dbReference type="AlphaFoldDB" id="A0A1L5F3T0"/>
<dbReference type="InterPro" id="IPR027417">
    <property type="entry name" value="P-loop_NTPase"/>
</dbReference>
<accession>A0A1L5F3T0</accession>
<evidence type="ECO:0000313" key="5">
    <source>
        <dbReference type="EMBL" id="APM37671.1"/>
    </source>
</evidence>
<gene>
    <name evidence="5" type="ORF">BS101_02330</name>
</gene>
<name>A0A1L5F3T0_CLOKL</name>
<dbReference type="PANTHER" id="PTHR42939">
    <property type="entry name" value="ABC TRANSPORTER ATP-BINDING PROTEIN ALBC-RELATED"/>
    <property type="match status" value="1"/>
</dbReference>
<dbReference type="PANTHER" id="PTHR42939:SF3">
    <property type="entry name" value="ABC TRANSPORTER ATP-BINDING COMPONENT"/>
    <property type="match status" value="1"/>
</dbReference>
<dbReference type="EMBL" id="CP018335">
    <property type="protein sequence ID" value="APM37671.1"/>
    <property type="molecule type" value="Genomic_DNA"/>
</dbReference>
<dbReference type="InterPro" id="IPR003439">
    <property type="entry name" value="ABC_transporter-like_ATP-bd"/>
</dbReference>